<feature type="domain" description="AsmA" evidence="1">
    <location>
        <begin position="368"/>
        <end position="529"/>
    </location>
</feature>
<dbReference type="Proteomes" id="UP000199283">
    <property type="component" value="Unassembled WGS sequence"/>
</dbReference>
<protein>
    <submittedName>
        <fullName evidence="2">AsmA protein</fullName>
    </submittedName>
</protein>
<name>A0A1H7IYQ8_9RHOB</name>
<accession>A0A1H7IYQ8</accession>
<proteinExistence type="predicted"/>
<dbReference type="RefSeq" id="WP_175495782.1">
    <property type="nucleotide sequence ID" value="NZ_FNZQ01000001.1"/>
</dbReference>
<dbReference type="EMBL" id="FNZQ01000001">
    <property type="protein sequence ID" value="SEK67673.1"/>
    <property type="molecule type" value="Genomic_DNA"/>
</dbReference>
<feature type="domain" description="AsmA" evidence="1">
    <location>
        <begin position="5"/>
        <end position="202"/>
    </location>
</feature>
<reference evidence="2 3" key="1">
    <citation type="submission" date="2016-10" db="EMBL/GenBank/DDBJ databases">
        <authorList>
            <person name="de Groot N.N."/>
        </authorList>
    </citation>
    <scope>NUCLEOTIDE SEQUENCE [LARGE SCALE GENOMIC DNA]</scope>
    <source>
        <strain evidence="2 3">DSM 14858</strain>
    </source>
</reference>
<gene>
    <name evidence="2" type="ORF">SAMN04488526_1217</name>
</gene>
<keyword evidence="3" id="KW-1185">Reference proteome</keyword>
<dbReference type="PANTHER" id="PTHR30441:SF4">
    <property type="entry name" value="PROTEIN ASMA"/>
    <property type="match status" value="1"/>
</dbReference>
<dbReference type="Pfam" id="PF05170">
    <property type="entry name" value="AsmA"/>
    <property type="match status" value="2"/>
</dbReference>
<evidence type="ECO:0000259" key="1">
    <source>
        <dbReference type="Pfam" id="PF05170"/>
    </source>
</evidence>
<evidence type="ECO:0000313" key="2">
    <source>
        <dbReference type="EMBL" id="SEK67673.1"/>
    </source>
</evidence>
<dbReference type="GO" id="GO:0005886">
    <property type="term" value="C:plasma membrane"/>
    <property type="evidence" value="ECO:0007669"/>
    <property type="project" value="TreeGrafter"/>
</dbReference>
<dbReference type="GO" id="GO:0090313">
    <property type="term" value="P:regulation of protein targeting to membrane"/>
    <property type="evidence" value="ECO:0007669"/>
    <property type="project" value="TreeGrafter"/>
</dbReference>
<dbReference type="PANTHER" id="PTHR30441">
    <property type="entry name" value="DUF748 DOMAIN-CONTAINING PROTEIN"/>
    <property type="match status" value="1"/>
</dbReference>
<dbReference type="STRING" id="188906.SAMN04488526_1217"/>
<evidence type="ECO:0000313" key="3">
    <source>
        <dbReference type="Proteomes" id="UP000199283"/>
    </source>
</evidence>
<sequence>MKWLIRSALTLVTLILIAVVVLIMVPTERVAQLAADRFEATTGRALTLGGPVKATLWPRPGIRAEGIEIANAGWSDQGPMLTAETLEVGIALGSIFGSDIRIETLQIDGARLILERNADGRGNWEIAGTPVAQPGSIGSDGGGASARALSIDRAILTGADVTWLDHEDGTQIRLRAVDLETRLADLNSPVRITGSALVSGQAVTLEASLDAARSLMQGALTPVAFSLRAGETALRLDGRADLDPLSFEGRIEATSSDRFKVANVLGIVVPDLPDGLGARSIALNAAITLAPAGTLHFRDMIMDLDTNRLTGALDVDPNGARTRLVANLSADTLDLTALSRKGQGGETALVSETGWARETLDVSGLFAADGELTFSSGAVTMGDATFDEVRARAVVDDGRAVVTLQPLIAYGGTVTGDVVVNGRGGLSSRATLELSGLQMQPFLIEFADFDRLIGQADISLDLLGIGDTTQQLIDSLSGNVAFRMGAGEILGFDIGGMVRTLDLGYRGEGQKTVFDGVSSSFVVTDGIARGDDLSLTAPYLLATGAGDIALGAQTISYRLIPTLRRGGGSDGITVPLLIEGPWSDPRIRPDLEYIARQKLDVERAQTEARDRAGELARTRIADELEIAPEVLTDRDALEDALKDRVEEKLLDLLLGR</sequence>
<dbReference type="InterPro" id="IPR052894">
    <property type="entry name" value="AsmA-related"/>
</dbReference>
<dbReference type="InterPro" id="IPR007844">
    <property type="entry name" value="AsmA"/>
</dbReference>
<organism evidence="2 3">
    <name type="scientific">Jannaschia helgolandensis</name>
    <dbReference type="NCBI Taxonomy" id="188906"/>
    <lineage>
        <taxon>Bacteria</taxon>
        <taxon>Pseudomonadati</taxon>
        <taxon>Pseudomonadota</taxon>
        <taxon>Alphaproteobacteria</taxon>
        <taxon>Rhodobacterales</taxon>
        <taxon>Roseobacteraceae</taxon>
        <taxon>Jannaschia</taxon>
    </lineage>
</organism>
<dbReference type="AlphaFoldDB" id="A0A1H7IYQ8"/>